<feature type="transmembrane region" description="Helical" evidence="2">
    <location>
        <begin position="71"/>
        <end position="98"/>
    </location>
</feature>
<dbReference type="AlphaFoldDB" id="A0AAN6JPP7"/>
<feature type="compositionally biased region" description="Acidic residues" evidence="1">
    <location>
        <begin position="721"/>
        <end position="734"/>
    </location>
</feature>
<feature type="region of interest" description="Disordered" evidence="1">
    <location>
        <begin position="529"/>
        <end position="563"/>
    </location>
</feature>
<keyword evidence="2" id="KW-0472">Membrane</keyword>
<feature type="compositionally biased region" description="Polar residues" evidence="1">
    <location>
        <begin position="273"/>
        <end position="284"/>
    </location>
</feature>
<name>A0AAN6JPP7_9BASI</name>
<proteinExistence type="predicted"/>
<comment type="caution">
    <text evidence="3">The sequence shown here is derived from an EMBL/GenBank/DDBJ whole genome shotgun (WGS) entry which is preliminary data.</text>
</comment>
<feature type="compositionally biased region" description="Polar residues" evidence="1">
    <location>
        <begin position="13"/>
        <end position="23"/>
    </location>
</feature>
<feature type="compositionally biased region" description="Basic and acidic residues" evidence="1">
    <location>
        <begin position="777"/>
        <end position="794"/>
    </location>
</feature>
<dbReference type="EMBL" id="JAPDMZ010000275">
    <property type="protein sequence ID" value="KAK0544564.1"/>
    <property type="molecule type" value="Genomic_DNA"/>
</dbReference>
<evidence type="ECO:0000313" key="4">
    <source>
        <dbReference type="Proteomes" id="UP001176517"/>
    </source>
</evidence>
<feature type="region of interest" description="Disordered" evidence="1">
    <location>
        <begin position="194"/>
        <end position="242"/>
    </location>
</feature>
<feature type="compositionally biased region" description="Basic and acidic residues" evidence="1">
    <location>
        <begin position="194"/>
        <end position="213"/>
    </location>
</feature>
<feature type="region of interest" description="Disordered" evidence="1">
    <location>
        <begin position="257"/>
        <end position="284"/>
    </location>
</feature>
<evidence type="ECO:0000256" key="2">
    <source>
        <dbReference type="SAM" id="Phobius"/>
    </source>
</evidence>
<feature type="region of interest" description="Disordered" evidence="1">
    <location>
        <begin position="478"/>
        <end position="503"/>
    </location>
</feature>
<organism evidence="3 4">
    <name type="scientific">Tilletia horrida</name>
    <dbReference type="NCBI Taxonomy" id="155126"/>
    <lineage>
        <taxon>Eukaryota</taxon>
        <taxon>Fungi</taxon>
        <taxon>Dikarya</taxon>
        <taxon>Basidiomycota</taxon>
        <taxon>Ustilaginomycotina</taxon>
        <taxon>Exobasidiomycetes</taxon>
        <taxon>Tilletiales</taxon>
        <taxon>Tilletiaceae</taxon>
        <taxon>Tilletia</taxon>
    </lineage>
</organism>
<feature type="compositionally biased region" description="Basic and acidic residues" evidence="1">
    <location>
        <begin position="709"/>
        <end position="720"/>
    </location>
</feature>
<evidence type="ECO:0000313" key="3">
    <source>
        <dbReference type="EMBL" id="KAK0544564.1"/>
    </source>
</evidence>
<feature type="compositionally biased region" description="Pro residues" evidence="1">
    <location>
        <begin position="795"/>
        <end position="804"/>
    </location>
</feature>
<dbReference type="Proteomes" id="UP001176517">
    <property type="component" value="Unassembled WGS sequence"/>
</dbReference>
<gene>
    <name evidence="3" type="ORF">OC846_006028</name>
</gene>
<keyword evidence="2" id="KW-0812">Transmembrane</keyword>
<keyword evidence="4" id="KW-1185">Reference proteome</keyword>
<feature type="region of interest" description="Disordered" evidence="1">
    <location>
        <begin position="776"/>
        <end position="831"/>
    </location>
</feature>
<evidence type="ECO:0000256" key="1">
    <source>
        <dbReference type="SAM" id="MobiDB-lite"/>
    </source>
</evidence>
<feature type="compositionally biased region" description="Low complexity" evidence="1">
    <location>
        <begin position="818"/>
        <end position="830"/>
    </location>
</feature>
<keyword evidence="2" id="KW-1133">Transmembrane helix</keyword>
<feature type="region of interest" description="Disordered" evidence="1">
    <location>
        <begin position="1"/>
        <end position="24"/>
    </location>
</feature>
<accession>A0AAN6JPP7</accession>
<feature type="compositionally biased region" description="Basic and acidic residues" evidence="1">
    <location>
        <begin position="221"/>
        <end position="234"/>
    </location>
</feature>
<reference evidence="3" key="1">
    <citation type="journal article" date="2023" name="PhytoFront">
        <title>Draft Genome Resources of Seven Strains of Tilletia horrida, Causal Agent of Kernel Smut of Rice.</title>
        <authorList>
            <person name="Khanal S."/>
            <person name="Antony Babu S."/>
            <person name="Zhou X.G."/>
        </authorList>
    </citation>
    <scope>NUCLEOTIDE SEQUENCE</scope>
    <source>
        <strain evidence="3">TX6</strain>
    </source>
</reference>
<feature type="compositionally biased region" description="Polar residues" evidence="1">
    <location>
        <begin position="547"/>
        <end position="562"/>
    </location>
</feature>
<feature type="region of interest" description="Disordered" evidence="1">
    <location>
        <begin position="699"/>
        <end position="748"/>
    </location>
</feature>
<protein>
    <submittedName>
        <fullName evidence="3">Uncharacterized protein</fullName>
    </submittedName>
</protein>
<sequence length="904" mass="98799">MTDAEEERVALLPTSNGSTSAQEPLSWRERLGNAWHSTTKKLLPSHQQHELNDEDDLERRLRRKAVWQRRAHIAGVALFSIFLAIFVFGAIVLGHLFIITLRPLSSQEQSAIVNRALIVKGPDRLSLLNLTSDGALVQLDARLGLDPDEALDEWLGARGSRSPWQNLERRWLEWGFRQVKGIRIDVLGSVSFSEQDKSKDLPPKHLHLIDGKNQKKKHSHNGTEPHTLEERTETPESPPAELLGFDIEPLYVRIPPLRSGKSRKSSGEKEQTGDASSPTDRAQTNLSPLNLTLLLRPLVPIPDLVAIGEKVVKQKKATFDIHVPDVLVRGLGEKDMREGEKRKAQGQVPKESSRLRRGWGVAGWVNLRQGAATTRVTDHVPDVSLGNDTSSLLQLTHYDFFEIGSDPPKKAPAAPAGNSKQAGLAAVQDMVHSLASRALGIRADAVAKNPLGKLLHGHVRYQLPFGVYLPIQDDEVPLPPIDNSTAPSSSKAKKPMHGDPDDDTSVLMAVVATEPLTLTGAKKLSLKLEGRVVPPPPKSSSLKSSDESQLQQPFTSSASSDLVTVKETPQEKALSNFLSKFLRGDANTVYVRGGSPWSRGGNNASFDPTLPGNGSPDLPEWISSALGIVDLPISFPGSKVTDLIKDVTIENLKFTTHFFDQDKILCSGTVVGTLNLPKELGGVDVKVTELWPDILVFDGKPPSMRKPKHGDGHDGDHSGNDDDDDYYDDDDDDDHNNSNSGSFDATRPFPWEKLVSPSVLPRHFSFKSTFDSLLLNKADDGKDDPPKDPKKPAPEPEPPLPDPLPEGAFGRLRPHDFTPATTTPDPSDPSGARKILRCELVNVPFTVLPGRSKEFREFAWKIITGGATAGIEGSARARIWNSGLGILELNKLPVKGTFPVAPPS</sequence>